<feature type="transmembrane region" description="Helical" evidence="7">
    <location>
        <begin position="524"/>
        <end position="546"/>
    </location>
</feature>
<dbReference type="EMBL" id="CM017885">
    <property type="protein sequence ID" value="KAG1368739.1"/>
    <property type="molecule type" value="Genomic_DNA"/>
</dbReference>
<dbReference type="SUPFAM" id="SSF103473">
    <property type="entry name" value="MFS general substrate transporter"/>
    <property type="match status" value="1"/>
</dbReference>
<keyword evidence="3 7" id="KW-0812">Transmembrane</keyword>
<evidence type="ECO:0000256" key="4">
    <source>
        <dbReference type="ARBA" id="ARBA00022989"/>
    </source>
</evidence>
<dbReference type="InterPro" id="IPR011701">
    <property type="entry name" value="MFS"/>
</dbReference>
<comment type="caution">
    <text evidence="9">The sequence shown here is derived from an EMBL/GenBank/DDBJ whole genome shotgun (WGS) entry which is preliminary data.</text>
</comment>
<comment type="subcellular location">
    <subcellularLocation>
        <location evidence="1">Membrane</location>
        <topology evidence="1">Multi-pass membrane protein</topology>
    </subcellularLocation>
</comment>
<dbReference type="OrthoDB" id="440755at2759"/>
<dbReference type="InterPro" id="IPR020846">
    <property type="entry name" value="MFS_dom"/>
</dbReference>
<keyword evidence="5 7" id="KW-0472">Membrane</keyword>
<dbReference type="InterPro" id="IPR044770">
    <property type="entry name" value="MFS_spinster-like"/>
</dbReference>
<keyword evidence="10" id="KW-1185">Reference proteome</keyword>
<gene>
    <name evidence="9" type="ORF">COCNU_14G012070</name>
</gene>
<feature type="transmembrane region" description="Helical" evidence="7">
    <location>
        <begin position="268"/>
        <end position="287"/>
    </location>
</feature>
<reference evidence="9" key="2">
    <citation type="submission" date="2019-07" db="EMBL/GenBank/DDBJ databases">
        <authorList>
            <person name="Yang Y."/>
            <person name="Bocs S."/>
            <person name="Baudouin L."/>
        </authorList>
    </citation>
    <scope>NUCLEOTIDE SEQUENCE</scope>
    <source>
        <tissue evidence="9">Spear leaf of Hainan Tall coconut</tissue>
    </source>
</reference>
<dbReference type="AlphaFoldDB" id="A0A8K0NCQ3"/>
<dbReference type="GO" id="GO:0022857">
    <property type="term" value="F:transmembrane transporter activity"/>
    <property type="evidence" value="ECO:0007669"/>
    <property type="project" value="InterPro"/>
</dbReference>
<protein>
    <recommendedName>
        <fullName evidence="8">Major facilitator superfamily (MFS) profile domain-containing protein</fullName>
    </recommendedName>
</protein>
<accession>A0A8K0NCQ3</accession>
<evidence type="ECO:0000256" key="5">
    <source>
        <dbReference type="ARBA" id="ARBA00023136"/>
    </source>
</evidence>
<dbReference type="GO" id="GO:0016020">
    <property type="term" value="C:membrane"/>
    <property type="evidence" value="ECO:0007669"/>
    <property type="project" value="UniProtKB-SubCell"/>
</dbReference>
<dbReference type="InterPro" id="IPR036259">
    <property type="entry name" value="MFS_trans_sf"/>
</dbReference>
<evidence type="ECO:0000313" key="9">
    <source>
        <dbReference type="EMBL" id="KAG1368739.1"/>
    </source>
</evidence>
<feature type="transmembrane region" description="Helical" evidence="7">
    <location>
        <begin position="340"/>
        <end position="362"/>
    </location>
</feature>
<dbReference type="PROSITE" id="PS50850">
    <property type="entry name" value="MFS"/>
    <property type="match status" value="1"/>
</dbReference>
<reference evidence="9" key="1">
    <citation type="journal article" date="2017" name="Gigascience">
        <title>The genome draft of coconut (Cocos nucifera).</title>
        <authorList>
            <person name="Xiao Y."/>
            <person name="Xu P."/>
            <person name="Fan H."/>
            <person name="Baudouin L."/>
            <person name="Xia W."/>
            <person name="Bocs S."/>
            <person name="Xu J."/>
            <person name="Li Q."/>
            <person name="Guo A."/>
            <person name="Zhou L."/>
            <person name="Li J."/>
            <person name="Wu Y."/>
            <person name="Ma Z."/>
            <person name="Armero A."/>
            <person name="Issali A.E."/>
            <person name="Liu N."/>
            <person name="Peng M."/>
            <person name="Yang Y."/>
        </authorList>
    </citation>
    <scope>NUCLEOTIDE SEQUENCE</scope>
    <source>
        <tissue evidence="9">Spear leaf of Hainan Tall coconut</tissue>
    </source>
</reference>
<dbReference type="Gene3D" id="1.20.1250.20">
    <property type="entry name" value="MFS general substrate transporter like domains"/>
    <property type="match status" value="2"/>
</dbReference>
<feature type="transmembrane region" description="Helical" evidence="7">
    <location>
        <begin position="407"/>
        <end position="428"/>
    </location>
</feature>
<dbReference type="PANTHER" id="PTHR23505">
    <property type="entry name" value="SPINSTER"/>
    <property type="match status" value="1"/>
</dbReference>
<evidence type="ECO:0000256" key="6">
    <source>
        <dbReference type="ARBA" id="ARBA00024338"/>
    </source>
</evidence>
<feature type="transmembrane region" description="Helical" evidence="7">
    <location>
        <begin position="475"/>
        <end position="496"/>
    </location>
</feature>
<dbReference type="Proteomes" id="UP000797356">
    <property type="component" value="Chromosome 14"/>
</dbReference>
<organism evidence="9 10">
    <name type="scientific">Cocos nucifera</name>
    <name type="common">Coconut palm</name>
    <dbReference type="NCBI Taxonomy" id="13894"/>
    <lineage>
        <taxon>Eukaryota</taxon>
        <taxon>Viridiplantae</taxon>
        <taxon>Streptophyta</taxon>
        <taxon>Embryophyta</taxon>
        <taxon>Tracheophyta</taxon>
        <taxon>Spermatophyta</taxon>
        <taxon>Magnoliopsida</taxon>
        <taxon>Liliopsida</taxon>
        <taxon>Arecaceae</taxon>
        <taxon>Arecoideae</taxon>
        <taxon>Cocoseae</taxon>
        <taxon>Attaleinae</taxon>
        <taxon>Cocos</taxon>
    </lineage>
</organism>
<keyword evidence="4 7" id="KW-1133">Transmembrane helix</keyword>
<proteinExistence type="inferred from homology"/>
<feature type="transmembrane region" description="Helical" evidence="7">
    <location>
        <begin position="434"/>
        <end position="454"/>
    </location>
</feature>
<evidence type="ECO:0000259" key="8">
    <source>
        <dbReference type="PROSITE" id="PS50850"/>
    </source>
</evidence>
<name>A0A8K0NCQ3_COCNU</name>
<feature type="transmembrane region" description="Helical" evidence="7">
    <location>
        <begin position="199"/>
        <end position="221"/>
    </location>
</feature>
<evidence type="ECO:0000256" key="3">
    <source>
        <dbReference type="ARBA" id="ARBA00022692"/>
    </source>
</evidence>
<evidence type="ECO:0000256" key="1">
    <source>
        <dbReference type="ARBA" id="ARBA00004141"/>
    </source>
</evidence>
<dbReference type="PANTHER" id="PTHR23505:SF78">
    <property type="entry name" value="MAJOR FACILITATOR SUPERFAMILY PROTEIN"/>
    <property type="match status" value="1"/>
</dbReference>
<comment type="similarity">
    <text evidence="6">Belongs to the major facilitator superfamily. Spinster (TC 2.A.1.49) family.</text>
</comment>
<evidence type="ECO:0000256" key="7">
    <source>
        <dbReference type="SAM" id="Phobius"/>
    </source>
</evidence>
<sequence>MVLALQFPQFVTLKYPHFVHNYSCLLQAVVSLIRLLEFPLERLPSTMGVSLIWFHLLNESVQNVERSSKCCIALFRELRYVQSVIPVLQDAKAWLAVSARKIFGFSVSLILINLASIMERADENLLPAVYKEVSEAFNAGPTDLGYLTFIRNFVQALSSPLAGVLALYYDRPAVLAMGTAFWALSTAAVGASQHFGQVAIWRAVNGVGLAIVIPALQSFIADSYMDGLRGTGFGLLSLVGSIGGIGGGVLATVMAGREFWGFPGWRCAFVIMASLSFLIGFLVYMFVIDPRRTTLITHGADDEDFERTSLVGKGSIPPSSIWGDSWLAMISVMKVQTFQIIVLQGIVGSLPWTSMVFFTMWFELMGFDHNSSAALNSFFAIGCAMGSLMGGLIADRVSKFYPETGRVMCAQFSAFMGIPFSWIVLAVIPQSVNSWNAFAVALFLMGLTISWCATCANNPMFAEVVPLKHRTMIYAFDRAFEGSFSSFAAPAVGYLAEKIYGYDSKSLSLANGSAQGAYALSRGLLTMTVIPFGLCCLFYSPLYIMFKRDRDTARMATAKELVPT</sequence>
<feature type="transmembrane region" description="Helical" evidence="7">
    <location>
        <begin position="374"/>
        <end position="395"/>
    </location>
</feature>
<evidence type="ECO:0000256" key="2">
    <source>
        <dbReference type="ARBA" id="ARBA00022448"/>
    </source>
</evidence>
<dbReference type="Pfam" id="PF07690">
    <property type="entry name" value="MFS_1"/>
    <property type="match status" value="1"/>
</dbReference>
<feature type="transmembrane region" description="Helical" evidence="7">
    <location>
        <begin position="233"/>
        <end position="256"/>
    </location>
</feature>
<dbReference type="CDD" id="cd17328">
    <property type="entry name" value="MFS_spinster_like"/>
    <property type="match status" value="1"/>
</dbReference>
<keyword evidence="2" id="KW-0813">Transport</keyword>
<evidence type="ECO:0000313" key="10">
    <source>
        <dbReference type="Proteomes" id="UP000797356"/>
    </source>
</evidence>
<feature type="domain" description="Major facilitator superfamily (MFS) profile" evidence="8">
    <location>
        <begin position="108"/>
        <end position="551"/>
    </location>
</feature>